<dbReference type="PANTHER" id="PTHR24292">
    <property type="entry name" value="CYTOCHROME P450"/>
    <property type="match status" value="1"/>
</dbReference>
<dbReference type="InterPro" id="IPR001128">
    <property type="entry name" value="Cyt_P450"/>
</dbReference>
<dbReference type="PANTHER" id="PTHR24292:SF54">
    <property type="entry name" value="CYP9F3-RELATED"/>
    <property type="match status" value="1"/>
</dbReference>
<dbReference type="PROSITE" id="PS00086">
    <property type="entry name" value="CYTOCHROME_P450"/>
    <property type="match status" value="1"/>
</dbReference>
<dbReference type="Pfam" id="PF00067">
    <property type="entry name" value="p450"/>
    <property type="match status" value="1"/>
</dbReference>
<dbReference type="PRINTS" id="PR00463">
    <property type="entry name" value="EP450I"/>
</dbReference>
<evidence type="ECO:0000256" key="13">
    <source>
        <dbReference type="PIRSR" id="PIRSR602401-1"/>
    </source>
</evidence>
<evidence type="ECO:0000256" key="3">
    <source>
        <dbReference type="ARBA" id="ARBA00004406"/>
    </source>
</evidence>
<comment type="subcellular location">
    <subcellularLocation>
        <location evidence="3">Endoplasmic reticulum membrane</location>
        <topology evidence="3">Peripheral membrane protein</topology>
    </subcellularLocation>
    <subcellularLocation>
        <location evidence="2">Microsome membrane</location>
        <topology evidence="2">Peripheral membrane protein</topology>
    </subcellularLocation>
</comment>
<evidence type="ECO:0000256" key="5">
    <source>
        <dbReference type="ARBA" id="ARBA00022617"/>
    </source>
</evidence>
<evidence type="ECO:0000256" key="15">
    <source>
        <dbReference type="SAM" id="Phobius"/>
    </source>
</evidence>
<evidence type="ECO:0000256" key="8">
    <source>
        <dbReference type="ARBA" id="ARBA00022848"/>
    </source>
</evidence>
<evidence type="ECO:0000313" key="17">
    <source>
        <dbReference type="Proteomes" id="UP001153709"/>
    </source>
</evidence>
<comment type="similarity">
    <text evidence="4 14">Belongs to the cytochrome P450 family.</text>
</comment>
<evidence type="ECO:0000256" key="6">
    <source>
        <dbReference type="ARBA" id="ARBA00022723"/>
    </source>
</evidence>
<dbReference type="InterPro" id="IPR002401">
    <property type="entry name" value="Cyt_P450_E_grp-I"/>
</dbReference>
<evidence type="ECO:0000256" key="2">
    <source>
        <dbReference type="ARBA" id="ARBA00004174"/>
    </source>
</evidence>
<keyword evidence="9 14" id="KW-0560">Oxidoreductase</keyword>
<dbReference type="GO" id="GO:0020037">
    <property type="term" value="F:heme binding"/>
    <property type="evidence" value="ECO:0007669"/>
    <property type="project" value="InterPro"/>
</dbReference>
<evidence type="ECO:0000256" key="10">
    <source>
        <dbReference type="ARBA" id="ARBA00023004"/>
    </source>
</evidence>
<organism evidence="16 17">
    <name type="scientific">Diabrotica balteata</name>
    <name type="common">Banded cucumber beetle</name>
    <dbReference type="NCBI Taxonomy" id="107213"/>
    <lineage>
        <taxon>Eukaryota</taxon>
        <taxon>Metazoa</taxon>
        <taxon>Ecdysozoa</taxon>
        <taxon>Arthropoda</taxon>
        <taxon>Hexapoda</taxon>
        <taxon>Insecta</taxon>
        <taxon>Pterygota</taxon>
        <taxon>Neoptera</taxon>
        <taxon>Endopterygota</taxon>
        <taxon>Coleoptera</taxon>
        <taxon>Polyphaga</taxon>
        <taxon>Cucujiformia</taxon>
        <taxon>Chrysomeloidea</taxon>
        <taxon>Chrysomelidae</taxon>
        <taxon>Galerucinae</taxon>
        <taxon>Diabroticina</taxon>
        <taxon>Diabroticites</taxon>
        <taxon>Diabrotica</taxon>
    </lineage>
</organism>
<keyword evidence="7" id="KW-0256">Endoplasmic reticulum</keyword>
<keyword evidence="15" id="KW-1133">Transmembrane helix</keyword>
<dbReference type="FunFam" id="1.10.630.10:FF:000042">
    <property type="entry name" value="Cytochrome P450"/>
    <property type="match status" value="1"/>
</dbReference>
<feature type="transmembrane region" description="Helical" evidence="15">
    <location>
        <begin position="14"/>
        <end position="31"/>
    </location>
</feature>
<dbReference type="GO" id="GO:0004497">
    <property type="term" value="F:monooxygenase activity"/>
    <property type="evidence" value="ECO:0007669"/>
    <property type="project" value="UniProtKB-KW"/>
</dbReference>
<sequence length="523" mass="61441">MIDRTPSVWDRENMLIPVLLILCISLLYYYVTWLQNYWTRRKVPQGDTVWLFGDLFWFILRRESTAAWVKRVYDICPNTRYSGCYQFTTPTLVIKDVDLIKKIAIKDFDTFPDHRTYVPETSDPLWAKNLFAVKVPKWRQMRPVLSPAFTSSKMKLMFNLMIDCVDHFVDYFKNDNNEVVEVECKDVFSRFATDVIGSCAFGFEVHSVEEANNEFYQKGCELTDFTNFWKNFALFGYMIIPGLYKLLNLKIVSDEESKYYHSIIEKTIKLRKEKGIIRHDMIHLLMEARNEANKLQTNGDNNVWNISDEDIIAQAIVFYFAGFDSVTLLLTYLFYELALHPDIQNRLRKEVEQTLKECDGRVTYESLFKMKYMDMVVSETLRKWPINVVVDRICQKPYTIEATTAHESPITLEVGTVVWIPIYAIHHDAKYYPEPENFDPERFNEDNKSAIIQGSYIPFGIGPRNCIGSRFALMETKILCFYILHHFEIVPTKKTLKSVSLSPKTFNMKPDKSIWLGLKRRNE</sequence>
<keyword evidence="5 13" id="KW-0349">Heme</keyword>
<evidence type="ECO:0008006" key="18">
    <source>
        <dbReference type="Google" id="ProtNLM"/>
    </source>
</evidence>
<evidence type="ECO:0000256" key="14">
    <source>
        <dbReference type="RuleBase" id="RU000461"/>
    </source>
</evidence>
<dbReference type="Proteomes" id="UP001153709">
    <property type="component" value="Chromosome 1"/>
</dbReference>
<dbReference type="GO" id="GO:0005506">
    <property type="term" value="F:iron ion binding"/>
    <property type="evidence" value="ECO:0007669"/>
    <property type="project" value="InterPro"/>
</dbReference>
<dbReference type="PRINTS" id="PR00385">
    <property type="entry name" value="P450"/>
</dbReference>
<evidence type="ECO:0000256" key="7">
    <source>
        <dbReference type="ARBA" id="ARBA00022824"/>
    </source>
</evidence>
<comment type="cofactor">
    <cofactor evidence="1 13">
        <name>heme</name>
        <dbReference type="ChEBI" id="CHEBI:30413"/>
    </cofactor>
</comment>
<keyword evidence="11 14" id="KW-0503">Monooxygenase</keyword>
<keyword evidence="17" id="KW-1185">Reference proteome</keyword>
<feature type="binding site" description="axial binding residue" evidence="13">
    <location>
        <position position="466"/>
    </location>
    <ligand>
        <name>heme</name>
        <dbReference type="ChEBI" id="CHEBI:30413"/>
    </ligand>
    <ligandPart>
        <name>Fe</name>
        <dbReference type="ChEBI" id="CHEBI:18248"/>
    </ligandPart>
</feature>
<dbReference type="InterPro" id="IPR036396">
    <property type="entry name" value="Cyt_P450_sf"/>
</dbReference>
<evidence type="ECO:0000313" key="16">
    <source>
        <dbReference type="EMBL" id="CAH1237289.1"/>
    </source>
</evidence>
<gene>
    <name evidence="16" type="ORF">DIABBA_LOCUS1765</name>
</gene>
<reference evidence="16" key="1">
    <citation type="submission" date="2022-01" db="EMBL/GenBank/DDBJ databases">
        <authorList>
            <person name="King R."/>
        </authorList>
    </citation>
    <scope>NUCLEOTIDE SEQUENCE</scope>
</reference>
<dbReference type="InterPro" id="IPR017972">
    <property type="entry name" value="Cyt_P450_CS"/>
</dbReference>
<dbReference type="InterPro" id="IPR050476">
    <property type="entry name" value="Insect_CytP450_Detox"/>
</dbReference>
<keyword evidence="12 15" id="KW-0472">Membrane</keyword>
<proteinExistence type="inferred from homology"/>
<dbReference type="SUPFAM" id="SSF48264">
    <property type="entry name" value="Cytochrome P450"/>
    <property type="match status" value="1"/>
</dbReference>
<dbReference type="GO" id="GO:0005789">
    <property type="term" value="C:endoplasmic reticulum membrane"/>
    <property type="evidence" value="ECO:0007669"/>
    <property type="project" value="UniProtKB-SubCell"/>
</dbReference>
<accession>A0A9P0GUI1</accession>
<dbReference type="CDD" id="cd11056">
    <property type="entry name" value="CYP6-like"/>
    <property type="match status" value="1"/>
</dbReference>
<feature type="transmembrane region" description="Helical" evidence="15">
    <location>
        <begin position="316"/>
        <end position="335"/>
    </location>
</feature>
<keyword evidence="8" id="KW-0492">Microsome</keyword>
<protein>
    <recommendedName>
        <fullName evidence="18">Cytochrome P450</fullName>
    </recommendedName>
</protein>
<dbReference type="Gene3D" id="1.10.630.10">
    <property type="entry name" value="Cytochrome P450"/>
    <property type="match status" value="1"/>
</dbReference>
<evidence type="ECO:0000256" key="4">
    <source>
        <dbReference type="ARBA" id="ARBA00010617"/>
    </source>
</evidence>
<keyword evidence="10 13" id="KW-0408">Iron</keyword>
<dbReference type="EMBL" id="OU898276">
    <property type="protein sequence ID" value="CAH1237289.1"/>
    <property type="molecule type" value="Genomic_DNA"/>
</dbReference>
<keyword evidence="6 13" id="KW-0479">Metal-binding</keyword>
<evidence type="ECO:0000256" key="11">
    <source>
        <dbReference type="ARBA" id="ARBA00023033"/>
    </source>
</evidence>
<keyword evidence="15" id="KW-0812">Transmembrane</keyword>
<evidence type="ECO:0000256" key="9">
    <source>
        <dbReference type="ARBA" id="ARBA00023002"/>
    </source>
</evidence>
<evidence type="ECO:0000256" key="12">
    <source>
        <dbReference type="ARBA" id="ARBA00023136"/>
    </source>
</evidence>
<dbReference type="AlphaFoldDB" id="A0A9P0GUI1"/>
<dbReference type="OrthoDB" id="2789670at2759"/>
<name>A0A9P0GUI1_DIABA</name>
<dbReference type="GO" id="GO:0016705">
    <property type="term" value="F:oxidoreductase activity, acting on paired donors, with incorporation or reduction of molecular oxygen"/>
    <property type="evidence" value="ECO:0007669"/>
    <property type="project" value="InterPro"/>
</dbReference>
<evidence type="ECO:0000256" key="1">
    <source>
        <dbReference type="ARBA" id="ARBA00001971"/>
    </source>
</evidence>